<keyword evidence="4" id="KW-1185">Reference proteome</keyword>
<proteinExistence type="predicted"/>
<dbReference type="RefSeq" id="WP_182857000.1">
    <property type="nucleotide sequence ID" value="NZ_WMLF01000329.1"/>
</dbReference>
<evidence type="ECO:0000313" key="4">
    <source>
        <dbReference type="Proteomes" id="UP000766698"/>
    </source>
</evidence>
<feature type="compositionally biased region" description="Pro residues" evidence="1">
    <location>
        <begin position="39"/>
        <end position="51"/>
    </location>
</feature>
<feature type="signal peptide" evidence="2">
    <location>
        <begin position="1"/>
        <end position="24"/>
    </location>
</feature>
<feature type="chain" id="PRO_5045871795" evidence="2">
    <location>
        <begin position="25"/>
        <end position="214"/>
    </location>
</feature>
<reference evidence="4" key="1">
    <citation type="journal article" date="2020" name="Syst. Appl. Microbiol.">
        <title>Streptomyces alkaliterrae sp. nov., isolated from an alkaline soil, and emended descriptions of Streptomyces alkaliphilus, Streptomyces calidiresistens and Streptomyces durbertensis.</title>
        <authorList>
            <person name="Swiecimska M."/>
            <person name="Golinska P."/>
            <person name="Nouioui I."/>
            <person name="Wypij M."/>
            <person name="Rai M."/>
            <person name="Sangal V."/>
            <person name="Goodfellow M."/>
        </authorList>
    </citation>
    <scope>NUCLEOTIDE SEQUENCE [LARGE SCALE GENOMIC DNA]</scope>
    <source>
        <strain evidence="4">DSM 104538</strain>
    </source>
</reference>
<gene>
    <name evidence="3" type="ORF">GL263_19365</name>
</gene>
<accession>A0ABR6EK36</accession>
<evidence type="ECO:0000313" key="3">
    <source>
        <dbReference type="EMBL" id="MBB1245704.1"/>
    </source>
</evidence>
<organism evidence="3 4">
    <name type="scientific">Streptomyces durbertensis</name>
    <dbReference type="NCBI Taxonomy" id="2448886"/>
    <lineage>
        <taxon>Bacteria</taxon>
        <taxon>Bacillati</taxon>
        <taxon>Actinomycetota</taxon>
        <taxon>Actinomycetes</taxon>
        <taxon>Kitasatosporales</taxon>
        <taxon>Streptomycetaceae</taxon>
        <taxon>Streptomyces</taxon>
    </lineage>
</organism>
<dbReference type="EMBL" id="WMLF01000329">
    <property type="protein sequence ID" value="MBB1245704.1"/>
    <property type="molecule type" value="Genomic_DNA"/>
</dbReference>
<dbReference type="PROSITE" id="PS51257">
    <property type="entry name" value="PROKAR_LIPOPROTEIN"/>
    <property type="match status" value="1"/>
</dbReference>
<feature type="compositionally biased region" description="Gly residues" evidence="1">
    <location>
        <begin position="60"/>
        <end position="102"/>
    </location>
</feature>
<dbReference type="Proteomes" id="UP000766698">
    <property type="component" value="Unassembled WGS sequence"/>
</dbReference>
<name>A0ABR6EK36_9ACTN</name>
<protein>
    <submittedName>
        <fullName evidence="3">Uncharacterized protein</fullName>
    </submittedName>
</protein>
<feature type="region of interest" description="Disordered" evidence="1">
    <location>
        <begin position="31"/>
        <end position="113"/>
    </location>
</feature>
<evidence type="ECO:0000256" key="2">
    <source>
        <dbReference type="SAM" id="SignalP"/>
    </source>
</evidence>
<sequence>MRTRRAVGAAVIALTAVAGLSGCADQPKDKAFGGLGDVPSPPSMPPLPSLSPPNLSTGGLSSGGGDGLSSGGTSGGLSSGGTTGGLSSGGSSGGLSSGGTTGGYTPPPTFNPNALGEVVGQSCRYDQGGARINYDVAIQNSSSEQAFTYSFTVVFRVGTSPSSTVATRTLRTDYQTVTVNAGGDRTVRSHASYSSNDRFVYSCQVTSARKSLAR</sequence>
<comment type="caution">
    <text evidence="3">The sequence shown here is derived from an EMBL/GenBank/DDBJ whole genome shotgun (WGS) entry which is preliminary data.</text>
</comment>
<keyword evidence="2" id="KW-0732">Signal</keyword>
<evidence type="ECO:0000256" key="1">
    <source>
        <dbReference type="SAM" id="MobiDB-lite"/>
    </source>
</evidence>